<dbReference type="InterPro" id="IPR036928">
    <property type="entry name" value="AS_sf"/>
</dbReference>
<dbReference type="SUPFAM" id="SSF75304">
    <property type="entry name" value="Amidase signature (AS) enzymes"/>
    <property type="match status" value="1"/>
</dbReference>
<feature type="domain" description="Amidase" evidence="1">
    <location>
        <begin position="42"/>
        <end position="430"/>
    </location>
</feature>
<dbReference type="NCBIfam" id="TIGR02713">
    <property type="entry name" value="allophanate_hyd"/>
    <property type="match status" value="1"/>
</dbReference>
<sequence>MYSHKTARNFAFWQAMSPSDAVSHAFRAHAAYDDPAMFITLRDETDCLADAKRLEAEGPAGKPLFGLPFAVKDNIDVAGLPTTAACPDARYVPTVSAFAVARLEAAGAICIGKTNLDQFATGLVGVRSPYGVPRNSIREDLIPGGSSSGSAVAVGAGIAAFSLGTDTAGSGRIPAGLNGIVGLKPSLGMLSATGMMPACRTLDTISIFAARTADAARAASVAQAYDAADFMSRQLPDAGVSAPGKSFTVGVPRRDQRQFFGDAAAQAAYEADLETLAALGGEIEEIDFEPFHAVARLLYEGPWVAERYHAVRALIESKPSALHPVTHKIISGASKISAVDTFDAIYKLADMKRQVAPVIERLDCFAVPTLPAAYTVAEVEADPVQLNSNLGTYTNFVNLLDMAGISVPVGTRSDGLPSSLTLIGPAGSDAFLAGVGQRLESGVIEANEIASRPGEILICVVGAHLSGMPLNHELTSRKARLVAATRTAPDYALHALSGTVPPKPGLARVKPGNGVSIEVEVWALDAAGFGSFVDGVPAPLGIGTVRLEDGTQVNGFIAEGIAIEDATDISSFGSWRRYIASRS</sequence>
<keyword evidence="3" id="KW-0378">Hydrolase</keyword>
<proteinExistence type="predicted"/>
<dbReference type="Pfam" id="PF01425">
    <property type="entry name" value="Amidase"/>
    <property type="match status" value="1"/>
</dbReference>
<dbReference type="Gene3D" id="1.20.58.1700">
    <property type="match status" value="1"/>
</dbReference>
<dbReference type="Pfam" id="PF21986">
    <property type="entry name" value="AH_C"/>
    <property type="match status" value="1"/>
</dbReference>
<feature type="domain" description="Allophanate hydrolase C-terminal" evidence="2">
    <location>
        <begin position="457"/>
        <end position="580"/>
    </location>
</feature>
<dbReference type="PANTHER" id="PTHR11895">
    <property type="entry name" value="TRANSAMIDASE"/>
    <property type="match status" value="1"/>
</dbReference>
<evidence type="ECO:0000259" key="1">
    <source>
        <dbReference type="Pfam" id="PF01425"/>
    </source>
</evidence>
<dbReference type="Proteomes" id="UP001320715">
    <property type="component" value="Unassembled WGS sequence"/>
</dbReference>
<dbReference type="EMBL" id="JAAAML010000004">
    <property type="protein sequence ID" value="MCO6410586.1"/>
    <property type="molecule type" value="Genomic_DNA"/>
</dbReference>
<dbReference type="InterPro" id="IPR014085">
    <property type="entry name" value="Allophanate_hydrolase"/>
</dbReference>
<keyword evidence="4" id="KW-1185">Reference proteome</keyword>
<reference evidence="3 4" key="1">
    <citation type="submission" date="2020-01" db="EMBL/GenBank/DDBJ databases">
        <title>Genomes of bacteria type strains.</title>
        <authorList>
            <person name="Chen J."/>
            <person name="Zhu S."/>
            <person name="Yang J."/>
        </authorList>
    </citation>
    <scope>NUCLEOTIDE SEQUENCE [LARGE SCALE GENOMIC DNA]</scope>
    <source>
        <strain evidence="3 4">DSM 16655</strain>
    </source>
</reference>
<dbReference type="InterPro" id="IPR000120">
    <property type="entry name" value="Amidase"/>
</dbReference>
<dbReference type="Gene3D" id="3.10.490.10">
    <property type="entry name" value="Gamma-glutamyl cyclotransferase-like"/>
    <property type="match status" value="1"/>
</dbReference>
<dbReference type="EC" id="3.5.1.54" evidence="3"/>
<dbReference type="PANTHER" id="PTHR11895:SF169">
    <property type="entry name" value="GLUTAMYL-TRNA(GLN) AMIDOTRANSFERASE"/>
    <property type="match status" value="1"/>
</dbReference>
<protein>
    <submittedName>
        <fullName evidence="3">Allophanate hydrolase</fullName>
        <ecNumber evidence="3">3.5.1.54</ecNumber>
    </submittedName>
</protein>
<gene>
    <name evidence="3" type="primary">atzF</name>
    <name evidence="3" type="ORF">GTW23_20590</name>
</gene>
<evidence type="ECO:0000259" key="2">
    <source>
        <dbReference type="Pfam" id="PF21986"/>
    </source>
</evidence>
<dbReference type="NCBIfam" id="NF006043">
    <property type="entry name" value="PRK08186.1"/>
    <property type="match status" value="1"/>
</dbReference>
<accession>A0ABT1CZ44</accession>
<name>A0ABT1CZ44_9HYPH</name>
<evidence type="ECO:0000313" key="3">
    <source>
        <dbReference type="EMBL" id="MCO6410586.1"/>
    </source>
</evidence>
<comment type="caution">
    <text evidence="3">The sequence shown here is derived from an EMBL/GenBank/DDBJ whole genome shotgun (WGS) entry which is preliminary data.</text>
</comment>
<evidence type="ECO:0000313" key="4">
    <source>
        <dbReference type="Proteomes" id="UP001320715"/>
    </source>
</evidence>
<organism evidence="3 4">
    <name type="scientific">Hoeflea alexandrii</name>
    <dbReference type="NCBI Taxonomy" id="288436"/>
    <lineage>
        <taxon>Bacteria</taxon>
        <taxon>Pseudomonadati</taxon>
        <taxon>Pseudomonadota</taxon>
        <taxon>Alphaproteobacteria</taxon>
        <taxon>Hyphomicrobiales</taxon>
        <taxon>Rhizobiaceae</taxon>
        <taxon>Hoeflea</taxon>
    </lineage>
</organism>
<dbReference type="InterPro" id="IPR023631">
    <property type="entry name" value="Amidase_dom"/>
</dbReference>
<dbReference type="GO" id="GO:0004039">
    <property type="term" value="F:allophanate hydrolase activity"/>
    <property type="evidence" value="ECO:0007669"/>
    <property type="project" value="UniProtKB-EC"/>
</dbReference>
<dbReference type="InterPro" id="IPR053844">
    <property type="entry name" value="AH_C"/>
</dbReference>
<dbReference type="Gene3D" id="3.90.1300.10">
    <property type="entry name" value="Amidase signature (AS) domain"/>
    <property type="match status" value="1"/>
</dbReference>
<dbReference type="RefSeq" id="WP_252917316.1">
    <property type="nucleotide sequence ID" value="NZ_JAAAML010000004.1"/>
</dbReference>